<keyword evidence="1" id="KW-0489">Methyltransferase</keyword>
<dbReference type="InterPro" id="IPR008593">
    <property type="entry name" value="Dam_MeTrfase"/>
</dbReference>
<dbReference type="AlphaFoldDB" id="A0A4R7C1S2"/>
<evidence type="ECO:0000313" key="1">
    <source>
        <dbReference type="EMBL" id="TDR90346.1"/>
    </source>
</evidence>
<dbReference type="Proteomes" id="UP000295122">
    <property type="component" value="Unassembled WGS sequence"/>
</dbReference>
<accession>A0A4R7C1S2</accession>
<dbReference type="GO" id="GO:0003677">
    <property type="term" value="F:DNA binding"/>
    <property type="evidence" value="ECO:0007669"/>
    <property type="project" value="InterPro"/>
</dbReference>
<evidence type="ECO:0000313" key="2">
    <source>
        <dbReference type="Proteomes" id="UP000295122"/>
    </source>
</evidence>
<dbReference type="GO" id="GO:0009007">
    <property type="term" value="F:site-specific DNA-methyltransferase (adenine-specific) activity"/>
    <property type="evidence" value="ECO:0007669"/>
    <property type="project" value="InterPro"/>
</dbReference>
<dbReference type="OrthoDB" id="189843at2"/>
<name>A0A4R7C1S2_9HYPH</name>
<organism evidence="1 2">
    <name type="scientific">Enterovirga rhinocerotis</name>
    <dbReference type="NCBI Taxonomy" id="1339210"/>
    <lineage>
        <taxon>Bacteria</taxon>
        <taxon>Pseudomonadati</taxon>
        <taxon>Pseudomonadota</taxon>
        <taxon>Alphaproteobacteria</taxon>
        <taxon>Hyphomicrobiales</taxon>
        <taxon>Methylobacteriaceae</taxon>
        <taxon>Enterovirga</taxon>
    </lineage>
</organism>
<gene>
    <name evidence="1" type="ORF">EV668_3197</name>
</gene>
<reference evidence="1 2" key="1">
    <citation type="submission" date="2019-03" db="EMBL/GenBank/DDBJ databases">
        <title>Genomic Encyclopedia of Type Strains, Phase IV (KMG-IV): sequencing the most valuable type-strain genomes for metagenomic binning, comparative biology and taxonomic classification.</title>
        <authorList>
            <person name="Goeker M."/>
        </authorList>
    </citation>
    <scope>NUCLEOTIDE SEQUENCE [LARGE SCALE GENOMIC DNA]</scope>
    <source>
        <strain evidence="1 2">DSM 25903</strain>
    </source>
</reference>
<keyword evidence="1" id="KW-0808">Transferase</keyword>
<dbReference type="Pfam" id="PF05869">
    <property type="entry name" value="Dam"/>
    <property type="match status" value="1"/>
</dbReference>
<dbReference type="EMBL" id="SNZR01000013">
    <property type="protein sequence ID" value="TDR90346.1"/>
    <property type="molecule type" value="Genomic_DNA"/>
</dbReference>
<keyword evidence="2" id="KW-1185">Reference proteome</keyword>
<sequence>MAEHEPCVGKSDDWYTPPAIFDALGLTFDLDPCSPGPGHWVPARRVYTIADDGLSQLWTGLVFMNPPFGGREGHIPWLRRFLAHGQGVAIVRAYTSSGWFHDELVPRAEGLLFPRGKTKFIRPDGSVGGSPGHGIVLVGMGQQALGAMEASGLGLFVTIAPPASGDPS</sequence>
<proteinExistence type="predicted"/>
<dbReference type="GO" id="GO:0032259">
    <property type="term" value="P:methylation"/>
    <property type="evidence" value="ECO:0007669"/>
    <property type="project" value="UniProtKB-KW"/>
</dbReference>
<protein>
    <submittedName>
        <fullName evidence="1">DNA N-6-adenine-methyltransferase Dam</fullName>
    </submittedName>
</protein>
<comment type="caution">
    <text evidence="1">The sequence shown here is derived from an EMBL/GenBank/DDBJ whole genome shotgun (WGS) entry which is preliminary data.</text>
</comment>
<dbReference type="GO" id="GO:0009307">
    <property type="term" value="P:DNA restriction-modification system"/>
    <property type="evidence" value="ECO:0007669"/>
    <property type="project" value="InterPro"/>
</dbReference>
<dbReference type="RefSeq" id="WP_133771666.1">
    <property type="nucleotide sequence ID" value="NZ_SNZR01000013.1"/>
</dbReference>